<dbReference type="SUPFAM" id="SSF54695">
    <property type="entry name" value="POZ domain"/>
    <property type="match status" value="1"/>
</dbReference>
<feature type="region of interest" description="Disordered" evidence="1">
    <location>
        <begin position="160"/>
        <end position="180"/>
    </location>
</feature>
<feature type="domain" description="BTB" evidence="2">
    <location>
        <begin position="53"/>
        <end position="159"/>
    </location>
</feature>
<name>A0AAD9M883_9PEZI</name>
<dbReference type="PANTHER" id="PTHR47843">
    <property type="entry name" value="BTB DOMAIN-CONTAINING PROTEIN-RELATED"/>
    <property type="match status" value="1"/>
</dbReference>
<keyword evidence="4" id="KW-1185">Reference proteome</keyword>
<feature type="compositionally biased region" description="Polar residues" evidence="1">
    <location>
        <begin position="1"/>
        <end position="23"/>
    </location>
</feature>
<dbReference type="EMBL" id="JAQQPM010000001">
    <property type="protein sequence ID" value="KAK2067067.1"/>
    <property type="molecule type" value="Genomic_DNA"/>
</dbReference>
<comment type="caution">
    <text evidence="3">The sequence shown here is derived from an EMBL/GenBank/DDBJ whole genome shotgun (WGS) entry which is preliminary data.</text>
</comment>
<feature type="compositionally biased region" description="Pro residues" evidence="1">
    <location>
        <begin position="32"/>
        <end position="47"/>
    </location>
</feature>
<dbReference type="AlphaFoldDB" id="A0AAD9M883"/>
<feature type="compositionally biased region" description="Low complexity" evidence="1">
    <location>
        <begin position="239"/>
        <end position="260"/>
    </location>
</feature>
<dbReference type="Gene3D" id="3.30.710.10">
    <property type="entry name" value="Potassium Channel Kv1.1, Chain A"/>
    <property type="match status" value="1"/>
</dbReference>
<organism evidence="3 4">
    <name type="scientific">Phyllachora maydis</name>
    <dbReference type="NCBI Taxonomy" id="1825666"/>
    <lineage>
        <taxon>Eukaryota</taxon>
        <taxon>Fungi</taxon>
        <taxon>Dikarya</taxon>
        <taxon>Ascomycota</taxon>
        <taxon>Pezizomycotina</taxon>
        <taxon>Sordariomycetes</taxon>
        <taxon>Sordariomycetidae</taxon>
        <taxon>Phyllachorales</taxon>
        <taxon>Phyllachoraceae</taxon>
        <taxon>Phyllachora</taxon>
    </lineage>
</organism>
<proteinExistence type="predicted"/>
<sequence length="408" mass="43985">MLFSPRRQQAAKQTRSLPATPTTALFPVDTSRPPPTTPAPTPCPVPFGDPHTSDLTVRCGGRDFRVHRTVLRRESDFFRDACPPDSPRRSGLWLPRFLRRGADESEPGSSGSPGASPSSFSAAAAAAAADLITLPSGADAEIMQCMFQFMYAGEYDADAVVRSEEEEEEEEEEERARVRMAADLPASARSAGPRMMIQWESLSWAEASTGDDEPEQARRSLRVINRGASVRHRRRSRSQSRSPSPSGSRTASAAAEATPAQEEEHQRRRPHPGSVPVDNNDNETKSSSATTSRVLLAHLRVHLAALQFGAAALQRHAAGQFAAQLAGRADGAWAHAWAGLPAAVEDAFRAAPRGDPLLGCKLVARVYGDARVEAWLASRRDSRVEFALGVLERVGGVVAVEVPEGSRG</sequence>
<feature type="compositionally biased region" description="Basic residues" evidence="1">
    <location>
        <begin position="229"/>
        <end position="238"/>
    </location>
</feature>
<feature type="region of interest" description="Disordered" evidence="1">
    <location>
        <begin position="207"/>
        <end position="289"/>
    </location>
</feature>
<dbReference type="InterPro" id="IPR011333">
    <property type="entry name" value="SKP1/BTB/POZ_sf"/>
</dbReference>
<evidence type="ECO:0000313" key="4">
    <source>
        <dbReference type="Proteomes" id="UP001217918"/>
    </source>
</evidence>
<dbReference type="PROSITE" id="PS50097">
    <property type="entry name" value="BTB"/>
    <property type="match status" value="1"/>
</dbReference>
<feature type="region of interest" description="Disordered" evidence="1">
    <location>
        <begin position="1"/>
        <end position="48"/>
    </location>
</feature>
<evidence type="ECO:0000256" key="1">
    <source>
        <dbReference type="SAM" id="MobiDB-lite"/>
    </source>
</evidence>
<protein>
    <recommendedName>
        <fullName evidence="2">BTB domain-containing protein</fullName>
    </recommendedName>
</protein>
<evidence type="ECO:0000259" key="2">
    <source>
        <dbReference type="PROSITE" id="PS50097"/>
    </source>
</evidence>
<accession>A0AAD9M883</accession>
<dbReference type="InterPro" id="IPR000210">
    <property type="entry name" value="BTB/POZ_dom"/>
</dbReference>
<evidence type="ECO:0000313" key="3">
    <source>
        <dbReference type="EMBL" id="KAK2067067.1"/>
    </source>
</evidence>
<dbReference type="Proteomes" id="UP001217918">
    <property type="component" value="Unassembled WGS sequence"/>
</dbReference>
<dbReference type="PANTHER" id="PTHR47843:SF5">
    <property type="entry name" value="BTB_POZ DOMAIN PROTEIN"/>
    <property type="match status" value="1"/>
</dbReference>
<reference evidence="3" key="1">
    <citation type="journal article" date="2023" name="Mol. Plant Microbe Interact.">
        <title>Elucidating the Obligate Nature and Biological Capacity of an Invasive Fungal Corn Pathogen.</title>
        <authorList>
            <person name="MacCready J.S."/>
            <person name="Roggenkamp E.M."/>
            <person name="Gdanetz K."/>
            <person name="Chilvers M.I."/>
        </authorList>
    </citation>
    <scope>NUCLEOTIDE SEQUENCE</scope>
    <source>
        <strain evidence="3">PM02</strain>
    </source>
</reference>
<dbReference type="CDD" id="cd18186">
    <property type="entry name" value="BTB_POZ_ZBTB_KLHL-like"/>
    <property type="match status" value="1"/>
</dbReference>
<gene>
    <name evidence="3" type="ORF">P8C59_000833</name>
</gene>
<feature type="compositionally biased region" description="Acidic residues" evidence="1">
    <location>
        <begin position="164"/>
        <end position="173"/>
    </location>
</feature>